<keyword evidence="9 14" id="KW-0547">Nucleotide-binding</keyword>
<dbReference type="SUPFAM" id="SSF52540">
    <property type="entry name" value="P-loop containing nucleoside triphosphate hydrolases"/>
    <property type="match status" value="1"/>
</dbReference>
<evidence type="ECO:0000256" key="4">
    <source>
        <dbReference type="ARBA" id="ARBA00006087"/>
    </source>
</evidence>
<comment type="similarity">
    <text evidence="4 14 15">Belongs to the prokaryotic pantothenate kinase family.</text>
</comment>
<accession>A0A6G9YQD4</accession>
<evidence type="ECO:0000313" key="18">
    <source>
        <dbReference type="Proteomes" id="UP000503540"/>
    </source>
</evidence>
<dbReference type="Gene3D" id="3.40.50.300">
    <property type="entry name" value="P-loop containing nucleotide triphosphate hydrolases"/>
    <property type="match status" value="1"/>
</dbReference>
<dbReference type="GO" id="GO:0004594">
    <property type="term" value="F:pantothenate kinase activity"/>
    <property type="evidence" value="ECO:0007669"/>
    <property type="project" value="UniProtKB-UniRule"/>
</dbReference>
<keyword evidence="10 14" id="KW-0418">Kinase</keyword>
<evidence type="ECO:0000259" key="16">
    <source>
        <dbReference type="Pfam" id="PF00485"/>
    </source>
</evidence>
<feature type="binding site" evidence="14">
    <location>
        <begin position="113"/>
        <end position="120"/>
    </location>
    <ligand>
        <name>ATP</name>
        <dbReference type="ChEBI" id="CHEBI:30616"/>
    </ligand>
</feature>
<dbReference type="CDD" id="cd02025">
    <property type="entry name" value="PanK"/>
    <property type="match status" value="1"/>
</dbReference>
<evidence type="ECO:0000256" key="2">
    <source>
        <dbReference type="ARBA" id="ARBA00004496"/>
    </source>
</evidence>
<evidence type="ECO:0000313" key="17">
    <source>
        <dbReference type="EMBL" id="QIS15509.1"/>
    </source>
</evidence>
<feature type="domain" description="Phosphoribulokinase/uridine kinase" evidence="16">
    <location>
        <begin position="108"/>
        <end position="254"/>
    </location>
</feature>
<evidence type="ECO:0000256" key="12">
    <source>
        <dbReference type="ARBA" id="ARBA00022993"/>
    </source>
</evidence>
<dbReference type="GO" id="GO:0005737">
    <property type="term" value="C:cytoplasm"/>
    <property type="evidence" value="ECO:0007669"/>
    <property type="project" value="UniProtKB-SubCell"/>
</dbReference>
<dbReference type="UniPathway" id="UPA00241">
    <property type="reaction ID" value="UER00352"/>
</dbReference>
<protein>
    <recommendedName>
        <fullName evidence="6 14">Pantothenate kinase</fullName>
        <ecNumber evidence="5 14">2.7.1.33</ecNumber>
    </recommendedName>
    <alternativeName>
        <fullName evidence="13 14">Pantothenic acid kinase</fullName>
    </alternativeName>
</protein>
<dbReference type="AlphaFoldDB" id="A0A6G9YQD4"/>
<keyword evidence="12 14" id="KW-0173">Coenzyme A biosynthesis</keyword>
<dbReference type="EC" id="2.7.1.33" evidence="5 14"/>
<evidence type="ECO:0000256" key="1">
    <source>
        <dbReference type="ARBA" id="ARBA00001206"/>
    </source>
</evidence>
<dbReference type="KEGG" id="nah:F5544_38435"/>
<dbReference type="InterPro" id="IPR004566">
    <property type="entry name" value="PanK"/>
</dbReference>
<dbReference type="Pfam" id="PF00485">
    <property type="entry name" value="PRK"/>
    <property type="match status" value="1"/>
</dbReference>
<gene>
    <name evidence="14" type="primary">coaA</name>
    <name evidence="17" type="ORF">F5544_38435</name>
</gene>
<comment type="catalytic activity">
    <reaction evidence="1 14 15">
        <text>(R)-pantothenate + ATP = (R)-4'-phosphopantothenate + ADP + H(+)</text>
        <dbReference type="Rhea" id="RHEA:16373"/>
        <dbReference type="ChEBI" id="CHEBI:10986"/>
        <dbReference type="ChEBI" id="CHEBI:15378"/>
        <dbReference type="ChEBI" id="CHEBI:29032"/>
        <dbReference type="ChEBI" id="CHEBI:30616"/>
        <dbReference type="ChEBI" id="CHEBI:456216"/>
        <dbReference type="EC" id="2.7.1.33"/>
    </reaction>
</comment>
<evidence type="ECO:0000256" key="15">
    <source>
        <dbReference type="RuleBase" id="RU003530"/>
    </source>
</evidence>
<keyword evidence="18" id="KW-1185">Reference proteome</keyword>
<evidence type="ECO:0000256" key="6">
    <source>
        <dbReference type="ARBA" id="ARBA00015080"/>
    </source>
</evidence>
<dbReference type="Proteomes" id="UP000503540">
    <property type="component" value="Chromosome"/>
</dbReference>
<comment type="subcellular location">
    <subcellularLocation>
        <location evidence="2 14 15">Cytoplasm</location>
    </subcellularLocation>
</comment>
<evidence type="ECO:0000256" key="9">
    <source>
        <dbReference type="ARBA" id="ARBA00022741"/>
    </source>
</evidence>
<keyword evidence="11 14" id="KW-0067">ATP-binding</keyword>
<evidence type="ECO:0000256" key="7">
    <source>
        <dbReference type="ARBA" id="ARBA00022490"/>
    </source>
</evidence>
<keyword evidence="8 14" id="KW-0808">Transferase</keyword>
<evidence type="ECO:0000256" key="14">
    <source>
        <dbReference type="HAMAP-Rule" id="MF_00215"/>
    </source>
</evidence>
<sequence>MFVFDFGECRVSGTDEQRGGGMSEPSPYVEFDRKKWRTLRKSTPLVLTEEELIGLRGLGEQIDLEEVAEVYLPLARLIHLQVAARQRLFAATATFLGEQHPDRQVPFVIGVAGSVAVGKSTTARVLQALLARWDHHPRVDLVTTDGFLYPTAELTRRGIMQRKGFPESYDRRKLLRFVTEVKSGAPEVCAPVYSHISYDIVPDKQHCVRQPDILIVEGLNVLQTGPRLMVSDLFDFSIYVDARIEDIENWYVQRFLALRATAFADPAAHFHDYSLFTDDQATAEARKIWNNINRPNLVENILPTRPRATLVLRKDADHSINRIRLRKL</sequence>
<evidence type="ECO:0000256" key="5">
    <source>
        <dbReference type="ARBA" id="ARBA00012102"/>
    </source>
</evidence>
<dbReference type="InterPro" id="IPR027417">
    <property type="entry name" value="P-loop_NTPase"/>
</dbReference>
<dbReference type="NCBIfam" id="TIGR00554">
    <property type="entry name" value="panK_bact"/>
    <property type="match status" value="1"/>
</dbReference>
<comment type="pathway">
    <text evidence="3 14 15">Cofactor biosynthesis; coenzyme A biosynthesis; CoA from (R)-pantothenate: step 1/5.</text>
</comment>
<name>A0A6G9YQD4_9NOCA</name>
<evidence type="ECO:0000256" key="13">
    <source>
        <dbReference type="ARBA" id="ARBA00032866"/>
    </source>
</evidence>
<evidence type="ECO:0000256" key="11">
    <source>
        <dbReference type="ARBA" id="ARBA00022840"/>
    </source>
</evidence>
<dbReference type="PANTHER" id="PTHR10285">
    <property type="entry name" value="URIDINE KINASE"/>
    <property type="match status" value="1"/>
</dbReference>
<dbReference type="GO" id="GO:0005524">
    <property type="term" value="F:ATP binding"/>
    <property type="evidence" value="ECO:0007669"/>
    <property type="project" value="UniProtKB-UniRule"/>
</dbReference>
<evidence type="ECO:0000256" key="3">
    <source>
        <dbReference type="ARBA" id="ARBA00005225"/>
    </source>
</evidence>
<dbReference type="PIRSF" id="PIRSF000545">
    <property type="entry name" value="Pantothenate_kin"/>
    <property type="match status" value="1"/>
</dbReference>
<evidence type="ECO:0000256" key="10">
    <source>
        <dbReference type="ARBA" id="ARBA00022777"/>
    </source>
</evidence>
<dbReference type="GO" id="GO:0015937">
    <property type="term" value="P:coenzyme A biosynthetic process"/>
    <property type="evidence" value="ECO:0007669"/>
    <property type="project" value="UniProtKB-UniRule"/>
</dbReference>
<dbReference type="FunFam" id="3.40.50.300:FF:000242">
    <property type="entry name" value="Pantothenate kinase"/>
    <property type="match status" value="1"/>
</dbReference>
<dbReference type="EMBL" id="CP046172">
    <property type="protein sequence ID" value="QIS15509.1"/>
    <property type="molecule type" value="Genomic_DNA"/>
</dbReference>
<reference evidence="17 18" key="1">
    <citation type="journal article" date="2019" name="ACS Chem. Biol.">
        <title>Identification and Mobilization of a Cryptic Antibiotic Biosynthesis Gene Locus from a Human-Pathogenic Nocardia Isolate.</title>
        <authorList>
            <person name="Herisse M."/>
            <person name="Ishida K."/>
            <person name="Porter J.L."/>
            <person name="Howden B."/>
            <person name="Hertweck C."/>
            <person name="Stinear T.P."/>
            <person name="Pidot S.J."/>
        </authorList>
    </citation>
    <scope>NUCLEOTIDE SEQUENCE [LARGE SCALE GENOMIC DNA]</scope>
    <source>
        <strain evidence="17 18">AUSMDU00012717</strain>
    </source>
</reference>
<evidence type="ECO:0000256" key="8">
    <source>
        <dbReference type="ARBA" id="ARBA00022679"/>
    </source>
</evidence>
<organism evidence="17 18">
    <name type="scientific">Nocardia arthritidis</name>
    <dbReference type="NCBI Taxonomy" id="228602"/>
    <lineage>
        <taxon>Bacteria</taxon>
        <taxon>Bacillati</taxon>
        <taxon>Actinomycetota</taxon>
        <taxon>Actinomycetes</taxon>
        <taxon>Mycobacteriales</taxon>
        <taxon>Nocardiaceae</taxon>
        <taxon>Nocardia</taxon>
    </lineage>
</organism>
<dbReference type="HAMAP" id="MF_00215">
    <property type="entry name" value="Pantothen_kinase_1"/>
    <property type="match status" value="1"/>
</dbReference>
<keyword evidence="7 14" id="KW-0963">Cytoplasm</keyword>
<proteinExistence type="inferred from homology"/>
<dbReference type="InterPro" id="IPR006083">
    <property type="entry name" value="PRK/URK"/>
</dbReference>